<dbReference type="EMBL" id="CAUWAG010000010">
    <property type="protein sequence ID" value="CAJ2507168.1"/>
    <property type="molecule type" value="Genomic_DNA"/>
</dbReference>
<evidence type="ECO:0000256" key="1">
    <source>
        <dbReference type="SAM" id="MobiDB-lite"/>
    </source>
</evidence>
<dbReference type="Gene3D" id="3.40.50.720">
    <property type="entry name" value="NAD(P)-binding Rossmann-like Domain"/>
    <property type="match status" value="1"/>
</dbReference>
<dbReference type="PANTHER" id="PTHR32487:SF0">
    <property type="entry name" value="3-OXO-DELTA(4,5)-STEROID 5-BETA-REDUCTASE"/>
    <property type="match status" value="1"/>
</dbReference>
<dbReference type="SUPFAM" id="SSF51735">
    <property type="entry name" value="NAD(P)-binding Rossmann-fold domains"/>
    <property type="match status" value="1"/>
</dbReference>
<comment type="caution">
    <text evidence="2">The sequence shown here is derived from an EMBL/GenBank/DDBJ whole genome shotgun (WGS) entry which is preliminary data.</text>
</comment>
<dbReference type="PANTHER" id="PTHR32487">
    <property type="entry name" value="3-OXO-DELTA(4,5)-STEROID 5-BETA-REDUCTASE"/>
    <property type="match status" value="1"/>
</dbReference>
<evidence type="ECO:0000313" key="3">
    <source>
        <dbReference type="Proteomes" id="UP001295740"/>
    </source>
</evidence>
<dbReference type="Proteomes" id="UP001295740">
    <property type="component" value="Unassembled WGS sequence"/>
</dbReference>
<gene>
    <name evidence="2" type="ORF">KHLLAP_LOCUS7636</name>
</gene>
<reference evidence="2" key="1">
    <citation type="submission" date="2023-10" db="EMBL/GenBank/DDBJ databases">
        <authorList>
            <person name="Hackl T."/>
        </authorList>
    </citation>
    <scope>NUCLEOTIDE SEQUENCE</scope>
</reference>
<proteinExistence type="predicted"/>
<accession>A0AAI8VLN5</accession>
<keyword evidence="3" id="KW-1185">Reference proteome</keyword>
<feature type="region of interest" description="Disordered" evidence="1">
    <location>
        <begin position="129"/>
        <end position="148"/>
    </location>
</feature>
<dbReference type="AlphaFoldDB" id="A0AAI8VLN5"/>
<evidence type="ECO:0000313" key="2">
    <source>
        <dbReference type="EMBL" id="CAJ2507168.1"/>
    </source>
</evidence>
<name>A0AAI8VLN5_9PEZI</name>
<organism evidence="2 3">
    <name type="scientific">Anthostomella pinea</name>
    <dbReference type="NCBI Taxonomy" id="933095"/>
    <lineage>
        <taxon>Eukaryota</taxon>
        <taxon>Fungi</taxon>
        <taxon>Dikarya</taxon>
        <taxon>Ascomycota</taxon>
        <taxon>Pezizomycotina</taxon>
        <taxon>Sordariomycetes</taxon>
        <taxon>Xylariomycetidae</taxon>
        <taxon>Xylariales</taxon>
        <taxon>Xylariaceae</taxon>
        <taxon>Anthostomella</taxon>
    </lineage>
</organism>
<dbReference type="InterPro" id="IPR036291">
    <property type="entry name" value="NAD(P)-bd_dom_sf"/>
</dbReference>
<sequence>MNLATALGLYCAVSKEVEGSKLVFPENKTNYLAFNTWTSSKVHAEFCLWAGKAPNAKNQRFNVVNGDTQSWQDLWPRMAARFGCNVPEKMFPTGDAEKKAYPGYSTATKLHPRPLVKEVETKMGLKDEFKPEMGQSTGSGQGVGKPRDRHGLDEGAWDHATWGFLTFLLGREYSCDASMGKARKIGWTGYADTWEEFQRTFKELEAAKMLPPVAELKGNHP</sequence>
<protein>
    <submittedName>
        <fullName evidence="2">Uu.00g083540.m01.CDS01</fullName>
    </submittedName>
</protein>